<accession>A0A227PH91</accession>
<protein>
    <recommendedName>
        <fullName evidence="3">Lipoprotein</fullName>
    </recommendedName>
</protein>
<evidence type="ECO:0008006" key="3">
    <source>
        <dbReference type="Google" id="ProtNLM"/>
    </source>
</evidence>
<dbReference type="EMBL" id="MUGS01000004">
    <property type="protein sequence ID" value="OXG08923.1"/>
    <property type="molecule type" value="Genomic_DNA"/>
</dbReference>
<comment type="caution">
    <text evidence="1">The sequence shown here is derived from an EMBL/GenBank/DDBJ whole genome shotgun (WGS) entry which is preliminary data.</text>
</comment>
<proteinExistence type="predicted"/>
<keyword evidence="2" id="KW-1185">Reference proteome</keyword>
<dbReference type="RefSeq" id="WP_089478006.1">
    <property type="nucleotide sequence ID" value="NZ_MUGS01000004.1"/>
</dbReference>
<organism evidence="1 2">
    <name type="scientific">Flavobacterium araucananum</name>
    <dbReference type="NCBI Taxonomy" id="946678"/>
    <lineage>
        <taxon>Bacteria</taxon>
        <taxon>Pseudomonadati</taxon>
        <taxon>Bacteroidota</taxon>
        <taxon>Flavobacteriia</taxon>
        <taxon>Flavobacteriales</taxon>
        <taxon>Flavobacteriaceae</taxon>
        <taxon>Flavobacterium</taxon>
    </lineage>
</organism>
<dbReference type="Proteomes" id="UP000214684">
    <property type="component" value="Unassembled WGS sequence"/>
</dbReference>
<dbReference type="PROSITE" id="PS51257">
    <property type="entry name" value="PROKAR_LIPOPROTEIN"/>
    <property type="match status" value="1"/>
</dbReference>
<evidence type="ECO:0000313" key="1">
    <source>
        <dbReference type="EMBL" id="OXG08923.1"/>
    </source>
</evidence>
<gene>
    <name evidence="1" type="ORF">B0A64_02690</name>
</gene>
<dbReference type="Gene3D" id="3.40.1000.10">
    <property type="entry name" value="Mog1/PsbP, alpha/beta/alpha sandwich"/>
    <property type="match status" value="1"/>
</dbReference>
<dbReference type="AlphaFoldDB" id="A0A227PH91"/>
<dbReference type="OrthoDB" id="1151021at2"/>
<sequence>MKKKISLLFLILLSSCNENNQNEKYEKKSVENKFSLLIPESLGQTNKLNSIASIQFENTSQDFYIMVLDESKDAFTKAVDNKVYDTTADLDGYYKVVVNHFKEITSKYFKVYNIEKKKINHSNAIVFSMSGINDGYPAFYRYAVIESNKRYYQIMSWTNTLQEQKYTERMNKIIDSFKIEETNHSHLHRSEKIDDEIQEIGRLYRPEIMQQEEIKTKTGKNNYRYTLTNSDLLDTDLQNIKIHSREIVSIYYKFLIRINTPFNYNKIIIKIVHRNGKIHSFDYSEKDMKEIIKK</sequence>
<name>A0A227PH91_9FLAO</name>
<evidence type="ECO:0000313" key="2">
    <source>
        <dbReference type="Proteomes" id="UP000214684"/>
    </source>
</evidence>
<reference evidence="1 2" key="1">
    <citation type="submission" date="2016-11" db="EMBL/GenBank/DDBJ databases">
        <title>Whole genomes of Flavobacteriaceae.</title>
        <authorList>
            <person name="Stine C."/>
            <person name="Li C."/>
            <person name="Tadesse D."/>
        </authorList>
    </citation>
    <scope>NUCLEOTIDE SEQUENCE [LARGE SCALE GENOMIC DNA]</scope>
    <source>
        <strain evidence="1 2">DSM 24704</strain>
    </source>
</reference>